<comment type="subunit">
    <text evidence="9">Monomer.</text>
</comment>
<dbReference type="InterPro" id="IPR017850">
    <property type="entry name" value="Alkaline_phosphatase_core_sf"/>
</dbReference>
<dbReference type="SUPFAM" id="SSF64158">
    <property type="entry name" value="2,3-Bisphosphoglycerate-independent phosphoglycerate mutase, substrate-binding domain"/>
    <property type="match status" value="1"/>
</dbReference>
<dbReference type="STRING" id="177437.HRM2_31770"/>
<dbReference type="SUPFAM" id="SSF53649">
    <property type="entry name" value="Alkaline phosphatase-like"/>
    <property type="match status" value="1"/>
</dbReference>
<keyword evidence="6 9" id="KW-0324">Glycolysis</keyword>
<dbReference type="Gene3D" id="3.40.1450.10">
    <property type="entry name" value="BPG-independent phosphoglycerate mutase, domain B"/>
    <property type="match status" value="1"/>
</dbReference>
<dbReference type="Pfam" id="PF06415">
    <property type="entry name" value="iPGM_N"/>
    <property type="match status" value="1"/>
</dbReference>
<evidence type="ECO:0000256" key="11">
    <source>
        <dbReference type="PIRSR" id="PIRSR001492-1"/>
    </source>
</evidence>
<dbReference type="EMBL" id="CP001087">
    <property type="protein sequence ID" value="ACN16258.1"/>
    <property type="molecule type" value="Genomic_DNA"/>
</dbReference>
<evidence type="ECO:0000259" key="14">
    <source>
        <dbReference type="Pfam" id="PF01676"/>
    </source>
</evidence>
<evidence type="ECO:0000256" key="13">
    <source>
        <dbReference type="PIRSR" id="PIRSR001492-3"/>
    </source>
</evidence>
<name>C0QLF4_DESAH</name>
<evidence type="ECO:0000259" key="15">
    <source>
        <dbReference type="Pfam" id="PF06415"/>
    </source>
</evidence>
<accession>C0QLF4</accession>
<keyword evidence="5 9" id="KW-0479">Metal-binding</keyword>
<keyword evidence="7 9" id="KW-0464">Manganese</keyword>
<dbReference type="RefSeq" id="WP_015905020.1">
    <property type="nucleotide sequence ID" value="NC_012108.1"/>
</dbReference>
<dbReference type="PANTHER" id="PTHR31637">
    <property type="entry name" value="2,3-BISPHOSPHOGLYCERATE-INDEPENDENT PHOSPHOGLYCERATE MUTASE"/>
    <property type="match status" value="1"/>
</dbReference>
<feature type="active site" description="Phosphoserine intermediate" evidence="9 11">
    <location>
        <position position="63"/>
    </location>
</feature>
<dbReference type="InterPro" id="IPR036646">
    <property type="entry name" value="PGAM_B_sf"/>
</dbReference>
<dbReference type="Gene3D" id="3.40.720.10">
    <property type="entry name" value="Alkaline Phosphatase, subunit A"/>
    <property type="match status" value="1"/>
</dbReference>
<feature type="binding site" evidence="9 13">
    <location>
        <position position="444"/>
    </location>
    <ligand>
        <name>Mn(2+)</name>
        <dbReference type="ChEBI" id="CHEBI:29035"/>
        <label>2</label>
    </ligand>
</feature>
<comment type="cofactor">
    <cofactor evidence="9">
        <name>Mn(2+)</name>
        <dbReference type="ChEBI" id="CHEBI:29035"/>
    </cofactor>
    <text evidence="9">Binds 2 manganese ions per subunit.</text>
</comment>
<organism evidence="16 17">
    <name type="scientific">Desulforapulum autotrophicum (strain ATCC 43914 / DSM 3382 / VKM B-1955 / HRM2)</name>
    <name type="common">Desulfobacterium autotrophicum</name>
    <dbReference type="NCBI Taxonomy" id="177437"/>
    <lineage>
        <taxon>Bacteria</taxon>
        <taxon>Pseudomonadati</taxon>
        <taxon>Thermodesulfobacteriota</taxon>
        <taxon>Desulfobacteria</taxon>
        <taxon>Desulfobacterales</taxon>
        <taxon>Desulfobacteraceae</taxon>
        <taxon>Desulforapulum</taxon>
    </lineage>
</organism>
<sequence>MTTKPVTALIILDGWGINNDSYGNAVKAAKTPFLDQLSQGFPHTSLACSGNAVGLPDGIMGNSEVGHMNMGAGRRVFQDLVRIDNAIQNGSFLKDPTLVQAMETVKRSKTTLHLMGLVSNGGVHSQKDHLLALASMAHDLGVNTAIHCITDGRDTPPDSGLGFMTELENHLSDKPGVNIATICGRFYAMDRDTRWDRIETAYNLYTDQKGTLESDPVQAIKAAYDRGETDEFIKPILMGKKDDPALPVIKDKDAIVFFNFRADRAREITRAFTEQSFSGFVRKKHPALSTFVCMTRYDENFDLPVVFPPVHLDNVLGKVISDQGLNQLRIAETEKYAHVTYFFNGGDETIFPGEERVLIPSPREVRTYDQKPGMSADLIADEAVKRILSGKYDLVVLNFANMDMVGHTGIMEAAVLACETVDRCVKAVVEAVWQTQGTAMITADHGNAEQMKTPDGSPHTSHTLNEVPFILAGNPLPQVTLSRGVIGDIAPTILKVMNLKQPVEMTGTALF</sequence>
<dbReference type="HOGENOM" id="CLU_026099_2_0_7"/>
<protein>
    <recommendedName>
        <fullName evidence="9 10">2,3-bisphosphoglycerate-independent phosphoglycerate mutase</fullName>
        <shortName evidence="9">BPG-independent PGAM</shortName>
        <shortName evidence="9">Phosphoglyceromutase</shortName>
        <shortName evidence="9">iPGM</shortName>
        <ecNumber evidence="9 10">5.4.2.12</ecNumber>
    </recommendedName>
</protein>
<feature type="binding site" evidence="9 13">
    <location>
        <position position="462"/>
    </location>
    <ligand>
        <name>Mn(2+)</name>
        <dbReference type="ChEBI" id="CHEBI:29035"/>
        <label>1</label>
    </ligand>
</feature>
<reference evidence="16 17" key="1">
    <citation type="journal article" date="2009" name="Environ. Microbiol.">
        <title>Genome sequence of Desulfobacterium autotrophicum HRM2, a marine sulfate reducer oxidizing organic carbon completely to carbon dioxide.</title>
        <authorList>
            <person name="Strittmatter A.W."/>
            <person name="Liesegang H."/>
            <person name="Rabus R."/>
            <person name="Decker I."/>
            <person name="Amann J."/>
            <person name="Andres S."/>
            <person name="Henne A."/>
            <person name="Fricke W.F."/>
            <person name="Martinez-Arias R."/>
            <person name="Bartels D."/>
            <person name="Goesmann A."/>
            <person name="Krause L."/>
            <person name="Puehler A."/>
            <person name="Klenk H.P."/>
            <person name="Richter M."/>
            <person name="Schuler M."/>
            <person name="Gloeckner F.O."/>
            <person name="Meyerdierks A."/>
            <person name="Gottschalk G."/>
            <person name="Amann R."/>
        </authorList>
    </citation>
    <scope>NUCLEOTIDE SEQUENCE [LARGE SCALE GENOMIC DNA]</scope>
    <source>
        <strain evidence="17">ATCC 43914 / DSM 3382 / HRM2</strain>
    </source>
</reference>
<feature type="domain" description="BPG-independent PGAM N-terminal" evidence="15">
    <location>
        <begin position="83"/>
        <end position="299"/>
    </location>
</feature>
<feature type="binding site" evidence="9 13">
    <location>
        <position position="445"/>
    </location>
    <ligand>
        <name>Mn(2+)</name>
        <dbReference type="ChEBI" id="CHEBI:29035"/>
        <label>2</label>
    </ligand>
</feature>
<dbReference type="UniPathway" id="UPA00109">
    <property type="reaction ID" value="UER00186"/>
</dbReference>
<comment type="pathway">
    <text evidence="3 9">Carbohydrate degradation; glycolysis; pyruvate from D-glyceraldehyde 3-phosphate: step 3/5.</text>
</comment>
<dbReference type="eggNOG" id="COG0696">
    <property type="taxonomic scope" value="Bacteria"/>
</dbReference>
<dbReference type="HAMAP" id="MF_01038">
    <property type="entry name" value="GpmI"/>
    <property type="match status" value="1"/>
</dbReference>
<evidence type="ECO:0000256" key="4">
    <source>
        <dbReference type="ARBA" id="ARBA00008819"/>
    </source>
</evidence>
<dbReference type="NCBIfam" id="TIGR01307">
    <property type="entry name" value="pgm_bpd_ind"/>
    <property type="match status" value="1"/>
</dbReference>
<dbReference type="PIRSF" id="PIRSF001492">
    <property type="entry name" value="IPGAM"/>
    <property type="match status" value="1"/>
</dbReference>
<dbReference type="Proteomes" id="UP000000442">
    <property type="component" value="Chromosome"/>
</dbReference>
<feature type="binding site" evidence="9 12">
    <location>
        <begin position="261"/>
        <end position="264"/>
    </location>
    <ligand>
        <name>substrate</name>
    </ligand>
</feature>
<dbReference type="EC" id="5.4.2.12" evidence="9 10"/>
<dbReference type="InterPro" id="IPR011258">
    <property type="entry name" value="BPG-indep_PGM_N"/>
</dbReference>
<comment type="similarity">
    <text evidence="4 9">Belongs to the BPG-independent phosphoglycerate mutase family.</text>
</comment>
<gene>
    <name evidence="16" type="primary">gpmA2</name>
    <name evidence="9" type="synonym">gpmI</name>
    <name evidence="16" type="ordered locus">HRM2_31770</name>
</gene>
<evidence type="ECO:0000256" key="7">
    <source>
        <dbReference type="ARBA" id="ARBA00023211"/>
    </source>
</evidence>
<dbReference type="GO" id="GO:0030145">
    <property type="term" value="F:manganese ion binding"/>
    <property type="evidence" value="ECO:0007669"/>
    <property type="project" value="UniProtKB-UniRule"/>
</dbReference>
<evidence type="ECO:0000256" key="9">
    <source>
        <dbReference type="HAMAP-Rule" id="MF_01038"/>
    </source>
</evidence>
<feature type="binding site" evidence="9 12">
    <location>
        <position position="335"/>
    </location>
    <ligand>
        <name>substrate</name>
    </ligand>
</feature>
<dbReference type="FunFam" id="3.40.1450.10:FF:000002">
    <property type="entry name" value="2,3-bisphosphoglycerate-independent phosphoglycerate mutase"/>
    <property type="match status" value="1"/>
</dbReference>
<evidence type="ECO:0000256" key="1">
    <source>
        <dbReference type="ARBA" id="ARBA00000370"/>
    </source>
</evidence>
<dbReference type="CDD" id="cd16010">
    <property type="entry name" value="iPGM"/>
    <property type="match status" value="1"/>
</dbReference>
<dbReference type="AlphaFoldDB" id="C0QLF4"/>
<feature type="binding site" evidence="9 13">
    <location>
        <position position="403"/>
    </location>
    <ligand>
        <name>Mn(2+)</name>
        <dbReference type="ChEBI" id="CHEBI:29035"/>
        <label>1</label>
    </ligand>
</feature>
<feature type="binding site" evidence="9 12">
    <location>
        <position position="191"/>
    </location>
    <ligand>
        <name>substrate</name>
    </ligand>
</feature>
<keyword evidence="8 9" id="KW-0413">Isomerase</keyword>
<evidence type="ECO:0000256" key="8">
    <source>
        <dbReference type="ARBA" id="ARBA00023235"/>
    </source>
</evidence>
<evidence type="ECO:0000256" key="12">
    <source>
        <dbReference type="PIRSR" id="PIRSR001492-2"/>
    </source>
</evidence>
<dbReference type="GO" id="GO:0006096">
    <property type="term" value="P:glycolytic process"/>
    <property type="evidence" value="ECO:0007669"/>
    <property type="project" value="UniProtKB-UniRule"/>
</dbReference>
<dbReference type="InterPro" id="IPR006124">
    <property type="entry name" value="Metalloenzyme"/>
</dbReference>
<dbReference type="GO" id="GO:0004619">
    <property type="term" value="F:phosphoglycerate mutase activity"/>
    <property type="evidence" value="ECO:0007669"/>
    <property type="project" value="UniProtKB-UniRule"/>
</dbReference>
<evidence type="ECO:0000256" key="10">
    <source>
        <dbReference type="NCBIfam" id="TIGR01307"/>
    </source>
</evidence>
<comment type="function">
    <text evidence="2 9">Catalyzes the interconversion of 2-phosphoglycerate and 3-phosphoglycerate.</text>
</comment>
<evidence type="ECO:0000313" key="17">
    <source>
        <dbReference type="Proteomes" id="UP000000442"/>
    </source>
</evidence>
<feature type="binding site" evidence="9 13">
    <location>
        <position position="407"/>
    </location>
    <ligand>
        <name>Mn(2+)</name>
        <dbReference type="ChEBI" id="CHEBI:29035"/>
        <label>1</label>
    </ligand>
</feature>
<feature type="binding site" evidence="9 12">
    <location>
        <begin position="153"/>
        <end position="154"/>
    </location>
    <ligand>
        <name>substrate</name>
    </ligand>
</feature>
<dbReference type="PANTHER" id="PTHR31637:SF0">
    <property type="entry name" value="2,3-BISPHOSPHOGLYCERATE-INDEPENDENT PHOSPHOGLYCERATE MUTASE"/>
    <property type="match status" value="1"/>
</dbReference>
<feature type="binding site" evidence="9 12">
    <location>
        <position position="185"/>
    </location>
    <ligand>
        <name>substrate</name>
    </ligand>
</feature>
<evidence type="ECO:0000256" key="2">
    <source>
        <dbReference type="ARBA" id="ARBA00002315"/>
    </source>
</evidence>
<feature type="domain" description="Metalloenzyme" evidence="14">
    <location>
        <begin position="8"/>
        <end position="500"/>
    </location>
</feature>
<feature type="binding site" evidence="9 13">
    <location>
        <position position="13"/>
    </location>
    <ligand>
        <name>Mn(2+)</name>
        <dbReference type="ChEBI" id="CHEBI:29035"/>
        <label>2</label>
    </ligand>
</feature>
<evidence type="ECO:0000313" key="16">
    <source>
        <dbReference type="EMBL" id="ACN16258.1"/>
    </source>
</evidence>
<evidence type="ECO:0000256" key="3">
    <source>
        <dbReference type="ARBA" id="ARBA00004798"/>
    </source>
</evidence>
<dbReference type="KEGG" id="dat:HRM2_31770"/>
<feature type="binding site" evidence="9 13">
    <location>
        <position position="63"/>
    </location>
    <ligand>
        <name>Mn(2+)</name>
        <dbReference type="ChEBI" id="CHEBI:29035"/>
        <label>2</label>
    </ligand>
</feature>
<comment type="catalytic activity">
    <reaction evidence="1 9">
        <text>(2R)-2-phosphoglycerate = (2R)-3-phosphoglycerate</text>
        <dbReference type="Rhea" id="RHEA:15901"/>
        <dbReference type="ChEBI" id="CHEBI:58272"/>
        <dbReference type="ChEBI" id="CHEBI:58289"/>
        <dbReference type="EC" id="5.4.2.12"/>
    </reaction>
</comment>
<dbReference type="GO" id="GO:0005737">
    <property type="term" value="C:cytoplasm"/>
    <property type="evidence" value="ECO:0007669"/>
    <property type="project" value="InterPro"/>
</dbReference>
<evidence type="ECO:0000256" key="6">
    <source>
        <dbReference type="ARBA" id="ARBA00023152"/>
    </source>
</evidence>
<dbReference type="GO" id="GO:0006007">
    <property type="term" value="P:glucose catabolic process"/>
    <property type="evidence" value="ECO:0007669"/>
    <property type="project" value="InterPro"/>
</dbReference>
<dbReference type="InterPro" id="IPR005995">
    <property type="entry name" value="Pgm_bpd_ind"/>
</dbReference>
<evidence type="ECO:0000256" key="5">
    <source>
        <dbReference type="ARBA" id="ARBA00022723"/>
    </source>
</evidence>
<dbReference type="Pfam" id="PF01676">
    <property type="entry name" value="Metalloenzyme"/>
    <property type="match status" value="1"/>
</dbReference>
<keyword evidence="17" id="KW-1185">Reference proteome</keyword>
<feature type="binding site" evidence="9 12">
    <location>
        <position position="124"/>
    </location>
    <ligand>
        <name>substrate</name>
    </ligand>
</feature>
<proteinExistence type="inferred from homology"/>
<dbReference type="OrthoDB" id="9800863at2"/>